<evidence type="ECO:0000256" key="1">
    <source>
        <dbReference type="SAM" id="MobiDB-lite"/>
    </source>
</evidence>
<dbReference type="Proteomes" id="UP000237347">
    <property type="component" value="Unassembled WGS sequence"/>
</dbReference>
<dbReference type="AlphaFoldDB" id="A0AAW0J026"/>
<evidence type="ECO:0000313" key="3">
    <source>
        <dbReference type="Proteomes" id="UP000237347"/>
    </source>
</evidence>
<proteinExistence type="predicted"/>
<protein>
    <submittedName>
        <fullName evidence="2">Uncharacterized protein</fullName>
    </submittedName>
</protein>
<evidence type="ECO:0000313" key="2">
    <source>
        <dbReference type="EMBL" id="KAK7819977.1"/>
    </source>
</evidence>
<organism evidence="2 3">
    <name type="scientific">Quercus suber</name>
    <name type="common">Cork oak</name>
    <dbReference type="NCBI Taxonomy" id="58331"/>
    <lineage>
        <taxon>Eukaryota</taxon>
        <taxon>Viridiplantae</taxon>
        <taxon>Streptophyta</taxon>
        <taxon>Embryophyta</taxon>
        <taxon>Tracheophyta</taxon>
        <taxon>Spermatophyta</taxon>
        <taxon>Magnoliopsida</taxon>
        <taxon>eudicotyledons</taxon>
        <taxon>Gunneridae</taxon>
        <taxon>Pentapetalae</taxon>
        <taxon>rosids</taxon>
        <taxon>fabids</taxon>
        <taxon>Fagales</taxon>
        <taxon>Fagaceae</taxon>
        <taxon>Quercus</taxon>
    </lineage>
</organism>
<feature type="region of interest" description="Disordered" evidence="1">
    <location>
        <begin position="1"/>
        <end position="23"/>
    </location>
</feature>
<reference evidence="2 3" key="1">
    <citation type="journal article" date="2018" name="Sci. Data">
        <title>The draft genome sequence of cork oak.</title>
        <authorList>
            <person name="Ramos A.M."/>
            <person name="Usie A."/>
            <person name="Barbosa P."/>
            <person name="Barros P.M."/>
            <person name="Capote T."/>
            <person name="Chaves I."/>
            <person name="Simoes F."/>
            <person name="Abreu I."/>
            <person name="Carrasquinho I."/>
            <person name="Faro C."/>
            <person name="Guimaraes J.B."/>
            <person name="Mendonca D."/>
            <person name="Nobrega F."/>
            <person name="Rodrigues L."/>
            <person name="Saibo N.J.M."/>
            <person name="Varela M.C."/>
            <person name="Egas C."/>
            <person name="Matos J."/>
            <person name="Miguel C.M."/>
            <person name="Oliveira M.M."/>
            <person name="Ricardo C.P."/>
            <person name="Goncalves S."/>
        </authorList>
    </citation>
    <scope>NUCLEOTIDE SEQUENCE [LARGE SCALE GENOMIC DNA]</scope>
    <source>
        <strain evidence="3">cv. HL8</strain>
    </source>
</reference>
<feature type="compositionally biased region" description="Polar residues" evidence="1">
    <location>
        <begin position="13"/>
        <end position="23"/>
    </location>
</feature>
<sequence>MDEPETVCVPNQPAISLSSPPTGQSSQAIYLAVEDVINGLENMRLTTEEEGLITISDEGQKEEIESYSLSLLGKFLTCKPFNKWAA</sequence>
<comment type="caution">
    <text evidence="2">The sequence shown here is derived from an EMBL/GenBank/DDBJ whole genome shotgun (WGS) entry which is preliminary data.</text>
</comment>
<name>A0AAW0J026_QUESU</name>
<keyword evidence="3" id="KW-1185">Reference proteome</keyword>
<accession>A0AAW0J026</accession>
<gene>
    <name evidence="2" type="ORF">CFP56_039458</name>
</gene>
<dbReference type="EMBL" id="PKMF04000760">
    <property type="protein sequence ID" value="KAK7819977.1"/>
    <property type="molecule type" value="Genomic_DNA"/>
</dbReference>